<dbReference type="Gene3D" id="3.60.40.10">
    <property type="entry name" value="PPM-type phosphatase domain"/>
    <property type="match status" value="1"/>
</dbReference>
<dbReference type="Proteomes" id="UP001164187">
    <property type="component" value="Chromosome"/>
</dbReference>
<dbReference type="SUPFAM" id="SSF81606">
    <property type="entry name" value="PP2C-like"/>
    <property type="match status" value="1"/>
</dbReference>
<dbReference type="InterPro" id="IPR029016">
    <property type="entry name" value="GAF-like_dom_sf"/>
</dbReference>
<gene>
    <name evidence="3" type="ORF">O0R46_03840</name>
</gene>
<sequence>MSYVKRMKSLVEITKIVTESDNFFEIKDIIVSNMLEAVQPTKACVNLFYDAKFNYAHLVCSSTLFYIPKIFPKNEEFGTKIDFDLYPEYIHEAVRKKENIIVEDVRKDPRAVVELSLAENEGYVGRAVFPFVINDKCVGFMTCYLMQDDVLDSDSIDFISQVASLMALSISITNKNKGIQDLITKLRNSITNINKASRRLYSSKDMFYYLKKMSAVLSETTDSLYSMINIYKISENGDIVGQKLSICQKYSRLDDLNSMMKPIIASHKMSEFMNNLNIEFINGEKINNCIYYKQFIDSDTMMIILCVGNKVYNYDDKSTISIMAKQMANSLQNFENESNVEKHKGIENGLTMLKRQQQLIMENVTIKRFNDKEIFYHVSPSNDVGGDFYHSKDVGEKIVFIVADVMGHGIVANYMVALIKGAFDILTHKTFSAQELLTKLNCRLFEEFDHMGAFATVLVGFIDKKNMKLEMANAGHYYPIILDKDKNIVEFDFDNREIPVGIMEDTVYTEYELNLADMSMMCIFTDGIIELKNEKDEEYGSERLKNFLKENVNLDKDQIINNIKKEIDMFSQDVESRDDILVTFIK</sequence>
<dbReference type="RefSeq" id="WP_269312260.1">
    <property type="nucleotide sequence ID" value="NZ_CP114052.1"/>
</dbReference>
<keyword evidence="4" id="KW-1185">Reference proteome</keyword>
<dbReference type="InterPro" id="IPR001932">
    <property type="entry name" value="PPM-type_phosphatase-like_dom"/>
</dbReference>
<evidence type="ECO:0000256" key="1">
    <source>
        <dbReference type="ARBA" id="ARBA00022801"/>
    </source>
</evidence>
<dbReference type="SUPFAM" id="SSF55781">
    <property type="entry name" value="GAF domain-like"/>
    <property type="match status" value="1"/>
</dbReference>
<reference evidence="3" key="1">
    <citation type="submission" date="2022-12" db="EMBL/GenBank/DDBJ databases">
        <title>Peptostreptococcus.</title>
        <authorList>
            <person name="Lee S.H."/>
        </authorList>
    </citation>
    <scope>NUCLEOTIDE SEQUENCE</scope>
    <source>
        <strain evidence="3">CBA3647</strain>
    </source>
</reference>
<dbReference type="SMART" id="SM00331">
    <property type="entry name" value="PP2C_SIG"/>
    <property type="match status" value="1"/>
</dbReference>
<accession>A0ABY7JSY4</accession>
<proteinExistence type="predicted"/>
<dbReference type="InterPro" id="IPR052016">
    <property type="entry name" value="Bact_Sigma-Reg"/>
</dbReference>
<organism evidence="3 4">
    <name type="scientific">Peptostreptococcus equinus</name>
    <dbReference type="NCBI Taxonomy" id="3003601"/>
    <lineage>
        <taxon>Bacteria</taxon>
        <taxon>Bacillati</taxon>
        <taxon>Bacillota</taxon>
        <taxon>Clostridia</taxon>
        <taxon>Peptostreptococcales</taxon>
        <taxon>Peptostreptococcaceae</taxon>
        <taxon>Peptostreptococcus</taxon>
    </lineage>
</organism>
<keyword evidence="1" id="KW-0378">Hydrolase</keyword>
<dbReference type="Gene3D" id="3.30.450.40">
    <property type="match status" value="1"/>
</dbReference>
<dbReference type="InterPro" id="IPR003018">
    <property type="entry name" value="GAF"/>
</dbReference>
<evidence type="ECO:0000313" key="3">
    <source>
        <dbReference type="EMBL" id="WAW15586.1"/>
    </source>
</evidence>
<evidence type="ECO:0000259" key="2">
    <source>
        <dbReference type="SMART" id="SM00331"/>
    </source>
</evidence>
<dbReference type="InterPro" id="IPR036457">
    <property type="entry name" value="PPM-type-like_dom_sf"/>
</dbReference>
<dbReference type="Pfam" id="PF07228">
    <property type="entry name" value="SpoIIE"/>
    <property type="match status" value="1"/>
</dbReference>
<protein>
    <submittedName>
        <fullName evidence="3">SpoIIE family protein phosphatase</fullName>
    </submittedName>
</protein>
<dbReference type="Pfam" id="PF01590">
    <property type="entry name" value="GAF"/>
    <property type="match status" value="1"/>
</dbReference>
<evidence type="ECO:0000313" key="4">
    <source>
        <dbReference type="Proteomes" id="UP001164187"/>
    </source>
</evidence>
<dbReference type="PANTHER" id="PTHR43156">
    <property type="entry name" value="STAGE II SPORULATION PROTEIN E-RELATED"/>
    <property type="match status" value="1"/>
</dbReference>
<feature type="domain" description="PPM-type phosphatase" evidence="2">
    <location>
        <begin position="369"/>
        <end position="584"/>
    </location>
</feature>
<dbReference type="EMBL" id="CP114052">
    <property type="protein sequence ID" value="WAW15586.1"/>
    <property type="molecule type" value="Genomic_DNA"/>
</dbReference>
<dbReference type="PANTHER" id="PTHR43156:SF2">
    <property type="entry name" value="STAGE II SPORULATION PROTEIN E"/>
    <property type="match status" value="1"/>
</dbReference>
<name>A0ABY7JSY4_9FIRM</name>